<keyword evidence="1" id="KW-0812">Transmembrane</keyword>
<organism evidence="2 3">
    <name type="scientific">Halopiger aswanensis</name>
    <dbReference type="NCBI Taxonomy" id="148449"/>
    <lineage>
        <taxon>Archaea</taxon>
        <taxon>Methanobacteriati</taxon>
        <taxon>Methanobacteriota</taxon>
        <taxon>Stenosarchaea group</taxon>
        <taxon>Halobacteria</taxon>
        <taxon>Halobacteriales</taxon>
        <taxon>Natrialbaceae</taxon>
        <taxon>Halopiger</taxon>
    </lineage>
</organism>
<proteinExistence type="predicted"/>
<sequence>MQLTRRGWLVLAVVAASLAMSWQYGPRSLNAVVTPLAVAFVVGLVTTARIGRPTVRRHAIEPGPVGETRTVAVTIETDGAIAATVADTVGDGLEPVETDGEPVIETTVADETQIAYDIALEDRGERAVGPLSITVSDVFGLVERTFEDDETVSVLVYPPVHDLRGSAAPLQTLAAEGAAPDREEFDRLREYRRGDSLRNVHWKAAAKRPDDDLVVAEYATADEARALSIAAECEPGQSDELAAAVASLATHFLERDRPVGVTVGTDAVGPATGRQHRRDLLQLLARVESGSLEDRERNDADVLVRADRDGIRVVVDERAVPFERLVADVGGTGRAADERNGDTAVVA</sequence>
<dbReference type="EMBL" id="RAPO01000002">
    <property type="protein sequence ID" value="RKD95986.1"/>
    <property type="molecule type" value="Genomic_DNA"/>
</dbReference>
<comment type="caution">
    <text evidence="2">The sequence shown here is derived from an EMBL/GenBank/DDBJ whole genome shotgun (WGS) entry which is preliminary data.</text>
</comment>
<gene>
    <name evidence="2" type="ORF">ATJ93_2849</name>
</gene>
<reference evidence="2 3" key="1">
    <citation type="submission" date="2018-09" db="EMBL/GenBank/DDBJ databases">
        <title>Genomic Encyclopedia of Archaeal and Bacterial Type Strains, Phase II (KMG-II): from individual species to whole genera.</title>
        <authorList>
            <person name="Goeker M."/>
        </authorList>
    </citation>
    <scope>NUCLEOTIDE SEQUENCE [LARGE SCALE GENOMIC DNA]</scope>
    <source>
        <strain evidence="2 3">DSM 13151</strain>
    </source>
</reference>
<evidence type="ECO:0000313" key="2">
    <source>
        <dbReference type="EMBL" id="RKD95986.1"/>
    </source>
</evidence>
<feature type="transmembrane region" description="Helical" evidence="1">
    <location>
        <begin position="31"/>
        <end position="50"/>
    </location>
</feature>
<evidence type="ECO:0000256" key="1">
    <source>
        <dbReference type="SAM" id="Phobius"/>
    </source>
</evidence>
<dbReference type="PANTHER" id="PTHR34351">
    <property type="entry name" value="SLR1927 PROTEIN-RELATED"/>
    <property type="match status" value="1"/>
</dbReference>
<keyword evidence="1" id="KW-0472">Membrane</keyword>
<accession>A0A3R7DE80</accession>
<evidence type="ECO:0000313" key="3">
    <source>
        <dbReference type="Proteomes" id="UP000283805"/>
    </source>
</evidence>
<keyword evidence="1" id="KW-1133">Transmembrane helix</keyword>
<dbReference type="RefSeq" id="WP_120245196.1">
    <property type="nucleotide sequence ID" value="NZ_RAPO01000002.1"/>
</dbReference>
<name>A0A3R7DE80_9EURY</name>
<keyword evidence="3" id="KW-1185">Reference proteome</keyword>
<dbReference type="Proteomes" id="UP000283805">
    <property type="component" value="Unassembled WGS sequence"/>
</dbReference>
<dbReference type="PANTHER" id="PTHR34351:SF1">
    <property type="entry name" value="SLR1927 PROTEIN"/>
    <property type="match status" value="1"/>
</dbReference>
<dbReference type="AlphaFoldDB" id="A0A3R7DE80"/>
<dbReference type="OrthoDB" id="313155at2157"/>
<protein>
    <submittedName>
        <fullName evidence="2">Uncharacterized protein (DUF58 family)</fullName>
    </submittedName>
</protein>